<evidence type="ECO:0000259" key="1">
    <source>
        <dbReference type="Pfam" id="PF04480"/>
    </source>
</evidence>
<dbReference type="Pfam" id="PF04480">
    <property type="entry name" value="DUF559"/>
    <property type="match status" value="1"/>
</dbReference>
<dbReference type="EMBL" id="QORO01000002">
    <property type="protein sequence ID" value="RCK60021.1"/>
    <property type="molecule type" value="Genomic_DNA"/>
</dbReference>
<name>A0A367Y4S2_9MICO</name>
<dbReference type="Proteomes" id="UP000253508">
    <property type="component" value="Unassembled WGS sequence"/>
</dbReference>
<sequence>MELYEYLWAHGGVARMSALIDAGIRRSEIRRAIAEGRIDRIARSWVALPDADPALVAAAQIGVTITCVSQAERYGLWTFGTDEPHVAAPPNGRLNRPTTAHVHWSKPLMDRSPDVLEDGIINTLAVVAACQPFEKALVVWESAARKELVVHETLDRLHFGPQGRRILDEMSWYSDSGIETVVIPRLRWLRVPMRRQISIAGHRVDLLIGDRLVLQIDGGHHVDAQRTEDNRHDAQLMLMGYHVIRVSYIQIVNRWHEVQDMIATAVAQGLHKIR</sequence>
<evidence type="ECO:0000313" key="3">
    <source>
        <dbReference type="Proteomes" id="UP000253508"/>
    </source>
</evidence>
<organism evidence="2 3">
    <name type="scientific">Microbacterium sorbitolivorans</name>
    <dbReference type="NCBI Taxonomy" id="1867410"/>
    <lineage>
        <taxon>Bacteria</taxon>
        <taxon>Bacillati</taxon>
        <taxon>Actinomycetota</taxon>
        <taxon>Actinomycetes</taxon>
        <taxon>Micrococcales</taxon>
        <taxon>Microbacteriaceae</taxon>
        <taxon>Microbacterium</taxon>
    </lineage>
</organism>
<evidence type="ECO:0000313" key="2">
    <source>
        <dbReference type="EMBL" id="RCK60021.1"/>
    </source>
</evidence>
<dbReference type="AlphaFoldDB" id="A0A367Y4S2"/>
<dbReference type="OrthoDB" id="4701311at2"/>
<feature type="domain" description="DUF559" evidence="1">
    <location>
        <begin position="191"/>
        <end position="265"/>
    </location>
</feature>
<dbReference type="InterPro" id="IPR007569">
    <property type="entry name" value="DUF559"/>
</dbReference>
<protein>
    <submittedName>
        <fullName evidence="2">DUF559 domain-containing protein</fullName>
    </submittedName>
</protein>
<proteinExistence type="predicted"/>
<reference evidence="2 3" key="1">
    <citation type="submission" date="2018-07" db="EMBL/GenBank/DDBJ databases">
        <title>Microbacterium endoborsara sp. nov., a novel actinobacterium isolated from Borszczowia aralocaspica.</title>
        <authorList>
            <person name="An D."/>
        </authorList>
    </citation>
    <scope>NUCLEOTIDE SEQUENCE [LARGE SCALE GENOMIC DNA]</scope>
    <source>
        <strain evidence="2 3">C1.15228</strain>
    </source>
</reference>
<keyword evidence="3" id="KW-1185">Reference proteome</keyword>
<comment type="caution">
    <text evidence="2">The sequence shown here is derived from an EMBL/GenBank/DDBJ whole genome shotgun (WGS) entry which is preliminary data.</text>
</comment>
<dbReference type="RefSeq" id="WP_114117636.1">
    <property type="nucleotide sequence ID" value="NZ_BMHU01000003.1"/>
</dbReference>
<accession>A0A367Y4S2</accession>
<dbReference type="Gene3D" id="3.40.960.10">
    <property type="entry name" value="VSR Endonuclease"/>
    <property type="match status" value="1"/>
</dbReference>
<gene>
    <name evidence="2" type="ORF">DTO57_07745</name>
</gene>